<dbReference type="InterPro" id="IPR000304">
    <property type="entry name" value="Pyrroline-COOH_reductase"/>
</dbReference>
<accession>A0ABW3FMT1</accession>
<proteinExistence type="inferred from homology"/>
<dbReference type="Pfam" id="PF03807">
    <property type="entry name" value="F420_oxidored"/>
    <property type="match status" value="1"/>
</dbReference>
<dbReference type="RefSeq" id="WP_345601876.1">
    <property type="nucleotide sequence ID" value="NZ_BAABLT010000052.1"/>
</dbReference>
<organism evidence="4 5">
    <name type="scientific">Saccharopolyspora rosea</name>
    <dbReference type="NCBI Taxonomy" id="524884"/>
    <lineage>
        <taxon>Bacteria</taxon>
        <taxon>Bacillati</taxon>
        <taxon>Actinomycetota</taxon>
        <taxon>Actinomycetes</taxon>
        <taxon>Pseudonocardiales</taxon>
        <taxon>Pseudonocardiaceae</taxon>
        <taxon>Saccharopolyspora</taxon>
    </lineage>
</organism>
<feature type="domain" description="Pyrroline-5-carboxylate reductase dimerisation" evidence="3">
    <location>
        <begin position="158"/>
        <end position="261"/>
    </location>
</feature>
<dbReference type="Gene3D" id="1.10.3730.10">
    <property type="entry name" value="ProC C-terminal domain-like"/>
    <property type="match status" value="1"/>
</dbReference>
<dbReference type="PIRSF" id="PIRSF000193">
    <property type="entry name" value="Pyrrol-5-carb_rd"/>
    <property type="match status" value="1"/>
</dbReference>
<evidence type="ECO:0000313" key="4">
    <source>
        <dbReference type="EMBL" id="MFD0919806.1"/>
    </source>
</evidence>
<dbReference type="PANTHER" id="PTHR11645">
    <property type="entry name" value="PYRROLINE-5-CARBOXYLATE REDUCTASE"/>
    <property type="match status" value="1"/>
</dbReference>
<dbReference type="Pfam" id="PF14748">
    <property type="entry name" value="P5CR_dimer"/>
    <property type="match status" value="1"/>
</dbReference>
<evidence type="ECO:0000259" key="2">
    <source>
        <dbReference type="Pfam" id="PF03807"/>
    </source>
</evidence>
<comment type="caution">
    <text evidence="4">The sequence shown here is derived from an EMBL/GenBank/DDBJ whole genome shotgun (WGS) entry which is preliminary data.</text>
</comment>
<dbReference type="InterPro" id="IPR008927">
    <property type="entry name" value="6-PGluconate_DH-like_C_sf"/>
</dbReference>
<evidence type="ECO:0000313" key="5">
    <source>
        <dbReference type="Proteomes" id="UP001597018"/>
    </source>
</evidence>
<dbReference type="InterPro" id="IPR036291">
    <property type="entry name" value="NAD(P)-bd_dom_sf"/>
</dbReference>
<evidence type="ECO:0000256" key="1">
    <source>
        <dbReference type="ARBA" id="ARBA00005525"/>
    </source>
</evidence>
<dbReference type="EMBL" id="JBHTIW010000004">
    <property type="protein sequence ID" value="MFD0919806.1"/>
    <property type="molecule type" value="Genomic_DNA"/>
</dbReference>
<feature type="domain" description="Pyrroline-5-carboxylate reductase catalytic N-terminal" evidence="2">
    <location>
        <begin position="5"/>
        <end position="96"/>
    </location>
</feature>
<keyword evidence="5" id="KW-1185">Reference proteome</keyword>
<evidence type="ECO:0000259" key="3">
    <source>
        <dbReference type="Pfam" id="PF14748"/>
    </source>
</evidence>
<dbReference type="Gene3D" id="3.40.50.720">
    <property type="entry name" value="NAD(P)-binding Rossmann-like Domain"/>
    <property type="match status" value="1"/>
</dbReference>
<gene>
    <name evidence="4" type="ORF">ACFQ16_08625</name>
</gene>
<protein>
    <submittedName>
        <fullName evidence="4">Pyrroline-5-carboxylate reductase family protein</fullName>
    </submittedName>
</protein>
<dbReference type="PANTHER" id="PTHR11645:SF53">
    <property type="entry name" value="PYRROLINE-5-CARBOXYLATE REDUCTASE 3"/>
    <property type="match status" value="1"/>
</dbReference>
<name>A0ABW3FMT1_9PSEU</name>
<dbReference type="SUPFAM" id="SSF51735">
    <property type="entry name" value="NAD(P)-binding Rossmann-fold domains"/>
    <property type="match status" value="1"/>
</dbReference>
<dbReference type="Proteomes" id="UP001597018">
    <property type="component" value="Unassembled WGS sequence"/>
</dbReference>
<dbReference type="SUPFAM" id="SSF48179">
    <property type="entry name" value="6-phosphogluconate dehydrogenase C-terminal domain-like"/>
    <property type="match status" value="1"/>
</dbReference>
<reference evidence="5" key="1">
    <citation type="journal article" date="2019" name="Int. J. Syst. Evol. Microbiol.">
        <title>The Global Catalogue of Microorganisms (GCM) 10K type strain sequencing project: providing services to taxonomists for standard genome sequencing and annotation.</title>
        <authorList>
            <consortium name="The Broad Institute Genomics Platform"/>
            <consortium name="The Broad Institute Genome Sequencing Center for Infectious Disease"/>
            <person name="Wu L."/>
            <person name="Ma J."/>
        </authorList>
    </citation>
    <scope>NUCLEOTIDE SEQUENCE [LARGE SCALE GENOMIC DNA]</scope>
    <source>
        <strain evidence="5">CCUG 56401</strain>
    </source>
</reference>
<comment type="similarity">
    <text evidence="1">Belongs to the pyrroline-5-carboxylate reductase family.</text>
</comment>
<sequence length="274" mass="28129">MHTAVGIVGLGRMGQTLAAGFNRAVPSGRLFAVGRSRTSVVQLRSEVPGAGIVSLPELPDHADLLVLCIRNADLPAVLTDLRPRLTADHVVIVLNNGISLTSLAEAVPGPVAKLIPSVGNEIGVGATLLVPGPGFTEENEASVLSLLRSFSVPFVIEEHQGRAATDLASCGPALLARVAAEMAAAQRKRNAPLSADLAESLVATSLNALSRLLDNGASAAEIVDRVAVPGGNTAAAIEAAEGHLAAAWHAAFQTTADNERSMPPPQLNNDEHAG</sequence>
<dbReference type="InterPro" id="IPR029036">
    <property type="entry name" value="P5CR_dimer"/>
</dbReference>
<dbReference type="InterPro" id="IPR028939">
    <property type="entry name" value="P5C_Rdtase_cat_N"/>
</dbReference>